<name>A0ABS9X8C0_9ACTN</name>
<dbReference type="CDD" id="cd02440">
    <property type="entry name" value="AdoMet_MTases"/>
    <property type="match status" value="1"/>
</dbReference>
<evidence type="ECO:0000313" key="3">
    <source>
        <dbReference type="Proteomes" id="UP001165270"/>
    </source>
</evidence>
<reference evidence="2" key="1">
    <citation type="submission" date="2022-03" db="EMBL/GenBank/DDBJ databases">
        <title>Streptomyces 7R015 and 7R016 isolated from Barleria lupulina in Thailand.</title>
        <authorList>
            <person name="Kanchanasin P."/>
            <person name="Phongsopitanun W."/>
            <person name="Tanasupawat S."/>
        </authorList>
    </citation>
    <scope>NUCLEOTIDE SEQUENCE</scope>
    <source>
        <strain evidence="2">7R016</strain>
    </source>
</reference>
<sequence>MSGAPDVTTRPVPQQGAVRHGRDTGADGTAPTATTYDDNTWTADPYADALRTGRGPLFLRRADGWLLLLEVERWCADPDAADLEVLRRCEGSVLDVGCGPGRLVVELGARGCPVLGIDVSEAAVSRTIGLGGQALQRSVFEPLPAEGRWGTVLLIDGNIGIGGDPAALLARTAQLLALGGLLIAETVNDPSVDERVDVHVTDARGATGSSFPWARLGTPALLRHAHRTGWHATAQWTTNGRSFVALRSRGGGMEGNTGH</sequence>
<feature type="region of interest" description="Disordered" evidence="1">
    <location>
        <begin position="1"/>
        <end position="38"/>
    </location>
</feature>
<feature type="compositionally biased region" description="Low complexity" evidence="1">
    <location>
        <begin position="26"/>
        <end position="38"/>
    </location>
</feature>
<dbReference type="Gene3D" id="3.40.50.150">
    <property type="entry name" value="Vaccinia Virus protein VP39"/>
    <property type="match status" value="1"/>
</dbReference>
<keyword evidence="2" id="KW-0808">Transferase</keyword>
<dbReference type="SUPFAM" id="SSF53335">
    <property type="entry name" value="S-adenosyl-L-methionine-dependent methyltransferases"/>
    <property type="match status" value="1"/>
</dbReference>
<dbReference type="GO" id="GO:0032259">
    <property type="term" value="P:methylation"/>
    <property type="evidence" value="ECO:0007669"/>
    <property type="project" value="UniProtKB-KW"/>
</dbReference>
<protein>
    <submittedName>
        <fullName evidence="2">Methyltransferase domain-containing protein</fullName>
    </submittedName>
</protein>
<evidence type="ECO:0000256" key="1">
    <source>
        <dbReference type="SAM" id="MobiDB-lite"/>
    </source>
</evidence>
<keyword evidence="2" id="KW-0489">Methyltransferase</keyword>
<gene>
    <name evidence="2" type="ORF">MQN93_01115</name>
</gene>
<comment type="caution">
    <text evidence="2">The sequence shown here is derived from an EMBL/GenBank/DDBJ whole genome shotgun (WGS) entry which is preliminary data.</text>
</comment>
<keyword evidence="3" id="KW-1185">Reference proteome</keyword>
<organism evidence="2 3">
    <name type="scientific">Streptomyces spinosisporus</name>
    <dbReference type="NCBI Taxonomy" id="2927582"/>
    <lineage>
        <taxon>Bacteria</taxon>
        <taxon>Bacillati</taxon>
        <taxon>Actinomycetota</taxon>
        <taxon>Actinomycetes</taxon>
        <taxon>Kitasatosporales</taxon>
        <taxon>Streptomycetaceae</taxon>
        <taxon>Streptomyces</taxon>
    </lineage>
</organism>
<dbReference type="InterPro" id="IPR029063">
    <property type="entry name" value="SAM-dependent_MTases_sf"/>
</dbReference>
<dbReference type="Pfam" id="PF13489">
    <property type="entry name" value="Methyltransf_23"/>
    <property type="match status" value="1"/>
</dbReference>
<accession>A0ABS9X8C0</accession>
<dbReference type="GO" id="GO:0008168">
    <property type="term" value="F:methyltransferase activity"/>
    <property type="evidence" value="ECO:0007669"/>
    <property type="project" value="UniProtKB-KW"/>
</dbReference>
<dbReference type="EMBL" id="JALDAX010000001">
    <property type="protein sequence ID" value="MCI3238314.1"/>
    <property type="molecule type" value="Genomic_DNA"/>
</dbReference>
<dbReference type="RefSeq" id="WP_242707900.1">
    <property type="nucleotide sequence ID" value="NZ_JALDAX010000001.1"/>
</dbReference>
<proteinExistence type="predicted"/>
<evidence type="ECO:0000313" key="2">
    <source>
        <dbReference type="EMBL" id="MCI3238314.1"/>
    </source>
</evidence>
<dbReference type="Proteomes" id="UP001165270">
    <property type="component" value="Unassembled WGS sequence"/>
</dbReference>